<gene>
    <name evidence="1" type="ORF">SAMN05660642_00948</name>
</gene>
<reference evidence="2" key="1">
    <citation type="submission" date="2016-10" db="EMBL/GenBank/DDBJ databases">
        <authorList>
            <person name="Varghese N."/>
            <person name="Submissions S."/>
        </authorList>
    </citation>
    <scope>NUCLEOTIDE SEQUENCE [LARGE SCALE GENOMIC DNA]</scope>
    <source>
        <strain evidence="2">DSM 45419</strain>
    </source>
</reference>
<organism evidence="1 2">
    <name type="scientific">Geodermatophilus siccatus</name>
    <dbReference type="NCBI Taxonomy" id="1137991"/>
    <lineage>
        <taxon>Bacteria</taxon>
        <taxon>Bacillati</taxon>
        <taxon>Actinomycetota</taxon>
        <taxon>Actinomycetes</taxon>
        <taxon>Geodermatophilales</taxon>
        <taxon>Geodermatophilaceae</taxon>
        <taxon>Geodermatophilus</taxon>
    </lineage>
</organism>
<evidence type="ECO:0000313" key="1">
    <source>
        <dbReference type="EMBL" id="SDL83165.1"/>
    </source>
</evidence>
<accession>A0A1G9NBA2</accession>
<sequence>MELGGGHVSSLLPTADRNGRVRTPIAMTVREVPSGGATCRVSAATTLSTAAVHGCRGQGFSDLGGTDLHAERRPLLAGR</sequence>
<proteinExistence type="predicted"/>
<evidence type="ECO:0000313" key="2">
    <source>
        <dbReference type="Proteomes" id="UP000198680"/>
    </source>
</evidence>
<dbReference type="EMBL" id="FNHE01000002">
    <property type="protein sequence ID" value="SDL83165.1"/>
    <property type="molecule type" value="Genomic_DNA"/>
</dbReference>
<name>A0A1G9NBA2_9ACTN</name>
<dbReference type="Proteomes" id="UP000198680">
    <property type="component" value="Unassembled WGS sequence"/>
</dbReference>
<keyword evidence="2" id="KW-1185">Reference proteome</keyword>
<dbReference type="AlphaFoldDB" id="A0A1G9NBA2"/>
<protein>
    <submittedName>
        <fullName evidence="1">Uncharacterized protein</fullName>
    </submittedName>
</protein>